<reference evidence="3" key="1">
    <citation type="submission" date="2023-03" db="EMBL/GenBank/DDBJ databases">
        <title>Chromosome-scale reference genome and RAD-based genetic map of yellow starthistle (Centaurea solstitialis) reveal putative structural variation and QTLs associated with invader traits.</title>
        <authorList>
            <person name="Reatini B."/>
            <person name="Cang F.A."/>
            <person name="Jiang Q."/>
            <person name="Mckibben M.T.W."/>
            <person name="Barker M.S."/>
            <person name="Rieseberg L.H."/>
            <person name="Dlugosch K.M."/>
        </authorList>
    </citation>
    <scope>NUCLEOTIDE SEQUENCE</scope>
    <source>
        <strain evidence="3">CAN-66</strain>
        <tissue evidence="3">Leaf</tissue>
    </source>
</reference>
<dbReference type="InterPro" id="IPR025312">
    <property type="entry name" value="DUF4216"/>
</dbReference>
<protein>
    <recommendedName>
        <fullName evidence="5">DUF4218 domain-containing protein</fullName>
    </recommendedName>
</protein>
<evidence type="ECO:0008006" key="5">
    <source>
        <dbReference type="Google" id="ProtNLM"/>
    </source>
</evidence>
<feature type="domain" description="DUF4218" evidence="2">
    <location>
        <begin position="8"/>
        <end position="61"/>
    </location>
</feature>
<dbReference type="Proteomes" id="UP001172457">
    <property type="component" value="Chromosome 8"/>
</dbReference>
<dbReference type="Pfam" id="PF13952">
    <property type="entry name" value="DUF4216"/>
    <property type="match status" value="1"/>
</dbReference>
<dbReference type="PANTHER" id="PTHR48258">
    <property type="entry name" value="DUF4218 DOMAIN-CONTAINING PROTEIN-RELATED"/>
    <property type="match status" value="1"/>
</dbReference>
<keyword evidence="4" id="KW-1185">Reference proteome</keyword>
<proteinExistence type="predicted"/>
<dbReference type="PANTHER" id="PTHR48258:SF14">
    <property type="entry name" value="OS02G0583300 PROTEIN"/>
    <property type="match status" value="1"/>
</dbReference>
<gene>
    <name evidence="3" type="ORF">OSB04_031475</name>
</gene>
<evidence type="ECO:0000313" key="3">
    <source>
        <dbReference type="EMBL" id="KAJ9538742.1"/>
    </source>
</evidence>
<comment type="caution">
    <text evidence="3">The sequence shown here is derived from an EMBL/GenBank/DDBJ whole genome shotgun (WGS) entry which is preliminary data.</text>
</comment>
<dbReference type="EMBL" id="JARYMX010000008">
    <property type="protein sequence ID" value="KAJ9538742.1"/>
    <property type="molecule type" value="Genomic_DNA"/>
</dbReference>
<organism evidence="3 4">
    <name type="scientific">Centaurea solstitialis</name>
    <name type="common">yellow star-thistle</name>
    <dbReference type="NCBI Taxonomy" id="347529"/>
    <lineage>
        <taxon>Eukaryota</taxon>
        <taxon>Viridiplantae</taxon>
        <taxon>Streptophyta</taxon>
        <taxon>Embryophyta</taxon>
        <taxon>Tracheophyta</taxon>
        <taxon>Spermatophyta</taxon>
        <taxon>Magnoliopsida</taxon>
        <taxon>eudicotyledons</taxon>
        <taxon>Gunneridae</taxon>
        <taxon>Pentapetalae</taxon>
        <taxon>asterids</taxon>
        <taxon>campanulids</taxon>
        <taxon>Asterales</taxon>
        <taxon>Asteraceae</taxon>
        <taxon>Carduoideae</taxon>
        <taxon>Cardueae</taxon>
        <taxon>Centaureinae</taxon>
        <taxon>Centaurea</taxon>
    </lineage>
</organism>
<evidence type="ECO:0000259" key="1">
    <source>
        <dbReference type="Pfam" id="PF13952"/>
    </source>
</evidence>
<dbReference type="Pfam" id="PF13960">
    <property type="entry name" value="DUF4218"/>
    <property type="match status" value="1"/>
</dbReference>
<name>A0AA38VXM1_9ASTR</name>
<evidence type="ECO:0000259" key="2">
    <source>
        <dbReference type="Pfam" id="PF13960"/>
    </source>
</evidence>
<sequence>MYNFGVIMYPFERYMKKLKNYVKYKARPKGSITEGYVAEEALTFYSMYLRDVSTRFNRPDINEDAPFPTRELHVFQSVCTLVSKSVATELNHVLRTKVEWFVLNNSPEIDEYMTEFTTVMPGNDLQTTFPNWFKKKINQLRLVDESHFSLELHALANGLTFANTYTSFIVNGVRFVVHSRDTRLATQNSGVSTPGPEGNMYCGLPEEILELVYLSGCKAVLFRCKWFRTDNQCRVTKNNITSISTQNEWYKEDQYILATQANQVFLPSRPV</sequence>
<accession>A0AA38VXM1</accession>
<feature type="domain" description="DUF4216" evidence="1">
    <location>
        <begin position="210"/>
        <end position="265"/>
    </location>
</feature>
<evidence type="ECO:0000313" key="4">
    <source>
        <dbReference type="Proteomes" id="UP001172457"/>
    </source>
</evidence>
<dbReference type="AlphaFoldDB" id="A0AA38VXM1"/>
<dbReference type="InterPro" id="IPR025452">
    <property type="entry name" value="DUF4218"/>
</dbReference>